<feature type="transmembrane region" description="Helical" evidence="1">
    <location>
        <begin position="257"/>
        <end position="275"/>
    </location>
</feature>
<protein>
    <submittedName>
        <fullName evidence="2">Uncharacterized protein</fullName>
    </submittedName>
</protein>
<organism evidence="2 3">
    <name type="scientific">Persicobacter diffluens</name>
    <dbReference type="NCBI Taxonomy" id="981"/>
    <lineage>
        <taxon>Bacteria</taxon>
        <taxon>Pseudomonadati</taxon>
        <taxon>Bacteroidota</taxon>
        <taxon>Cytophagia</taxon>
        <taxon>Cytophagales</taxon>
        <taxon>Persicobacteraceae</taxon>
        <taxon>Persicobacter</taxon>
    </lineage>
</organism>
<evidence type="ECO:0000313" key="3">
    <source>
        <dbReference type="Proteomes" id="UP001310022"/>
    </source>
</evidence>
<dbReference type="Pfam" id="PF05552">
    <property type="entry name" value="MS_channel_1st_1"/>
    <property type="match status" value="3"/>
</dbReference>
<accession>A0AAN4VWU0</accession>
<dbReference type="AlphaFoldDB" id="A0AAN4VWU0"/>
<proteinExistence type="predicted"/>
<feature type="transmembrane region" description="Helical" evidence="1">
    <location>
        <begin position="75"/>
        <end position="98"/>
    </location>
</feature>
<feature type="transmembrane region" description="Helical" evidence="1">
    <location>
        <begin position="110"/>
        <end position="129"/>
    </location>
</feature>
<dbReference type="InterPro" id="IPR008910">
    <property type="entry name" value="MSC_TM_helix"/>
</dbReference>
<feature type="transmembrane region" description="Helical" evidence="1">
    <location>
        <begin position="281"/>
        <end position="304"/>
    </location>
</feature>
<keyword evidence="1" id="KW-0812">Transmembrane</keyword>
<sequence>MKNYLDQFIDPVLSSFGTVVPSAVGAIIVLIVGLLIAKGLKNLTSKLLSKAKLDKWINERTGSESFHLESSISKIIYYLAVVYVLLLVLDMMGVRGVLLPLQAMLNEFLIFLPRLLAAFVIGFAGYVLANIASEATGLISSSIDSLSGRLGITLNFDFTKLIKQVVFLVVFIPILIISLDSLKMKVISDPATEALSTLLNAIPNIIAAALILALFLIGGRYIAKIIESLLLNLKLDELIKKITIFQWFSDKKSISKLLGQLVFFFIAFSGIITAIEKLEFIQLAIILGDLLILSGHIFFGLMILAIGSWMASLAYKVLSKNQENAFLAAIARAGIIGLFVAISLRQMGIADEIVNLAFGLTLGAIAVAFALSFGLGGREAAGKQMEHWLSKFRKEK</sequence>
<keyword evidence="1" id="KW-0472">Membrane</keyword>
<feature type="transmembrane region" description="Helical" evidence="1">
    <location>
        <begin position="12"/>
        <end position="37"/>
    </location>
</feature>
<comment type="caution">
    <text evidence="2">The sequence shown here is derived from an EMBL/GenBank/DDBJ whole genome shotgun (WGS) entry which is preliminary data.</text>
</comment>
<keyword evidence="3" id="KW-1185">Reference proteome</keyword>
<dbReference type="EMBL" id="BQKE01000001">
    <property type="protein sequence ID" value="GJM60481.1"/>
    <property type="molecule type" value="Genomic_DNA"/>
</dbReference>
<dbReference type="RefSeq" id="WP_338236224.1">
    <property type="nucleotide sequence ID" value="NZ_BQKE01000001.1"/>
</dbReference>
<feature type="transmembrane region" description="Helical" evidence="1">
    <location>
        <begin position="202"/>
        <end position="223"/>
    </location>
</feature>
<gene>
    <name evidence="2" type="ORF">PEDI_10330</name>
</gene>
<dbReference type="NCBIfam" id="NF033912">
    <property type="entry name" value="msc"/>
    <property type="match status" value="1"/>
</dbReference>
<reference evidence="2 3" key="1">
    <citation type="submission" date="2021-12" db="EMBL/GenBank/DDBJ databases">
        <title>Genome sequencing of bacteria with rrn-lacking chromosome and rrn-plasmid.</title>
        <authorList>
            <person name="Anda M."/>
            <person name="Iwasaki W."/>
        </authorList>
    </citation>
    <scope>NUCLEOTIDE SEQUENCE [LARGE SCALE GENOMIC DNA]</scope>
    <source>
        <strain evidence="2 3">NBRC 15940</strain>
    </source>
</reference>
<evidence type="ECO:0000313" key="2">
    <source>
        <dbReference type="EMBL" id="GJM60481.1"/>
    </source>
</evidence>
<feature type="transmembrane region" description="Helical" evidence="1">
    <location>
        <begin position="325"/>
        <end position="344"/>
    </location>
</feature>
<feature type="transmembrane region" description="Helical" evidence="1">
    <location>
        <begin position="165"/>
        <end position="182"/>
    </location>
</feature>
<name>A0AAN4VWU0_9BACT</name>
<dbReference type="Proteomes" id="UP001310022">
    <property type="component" value="Unassembled WGS sequence"/>
</dbReference>
<feature type="transmembrane region" description="Helical" evidence="1">
    <location>
        <begin position="356"/>
        <end position="375"/>
    </location>
</feature>
<dbReference type="Gene3D" id="1.10.287.1260">
    <property type="match status" value="1"/>
</dbReference>
<evidence type="ECO:0000256" key="1">
    <source>
        <dbReference type="SAM" id="Phobius"/>
    </source>
</evidence>
<keyword evidence="1" id="KW-1133">Transmembrane helix</keyword>